<evidence type="ECO:0000256" key="1">
    <source>
        <dbReference type="SAM" id="MobiDB-lite"/>
    </source>
</evidence>
<reference evidence="2 3" key="1">
    <citation type="journal article" date="2021" name="Elife">
        <title>Chloroplast acquisition without the gene transfer in kleptoplastic sea slugs, Plakobranchus ocellatus.</title>
        <authorList>
            <person name="Maeda T."/>
            <person name="Takahashi S."/>
            <person name="Yoshida T."/>
            <person name="Shimamura S."/>
            <person name="Takaki Y."/>
            <person name="Nagai Y."/>
            <person name="Toyoda A."/>
            <person name="Suzuki Y."/>
            <person name="Arimoto A."/>
            <person name="Ishii H."/>
            <person name="Satoh N."/>
            <person name="Nishiyama T."/>
            <person name="Hasebe M."/>
            <person name="Maruyama T."/>
            <person name="Minagawa J."/>
            <person name="Obokata J."/>
            <person name="Shigenobu S."/>
        </authorList>
    </citation>
    <scope>NUCLEOTIDE SEQUENCE [LARGE SCALE GENOMIC DNA]</scope>
</reference>
<dbReference type="GO" id="GO:0006508">
    <property type="term" value="P:proteolysis"/>
    <property type="evidence" value="ECO:0007669"/>
    <property type="project" value="InterPro"/>
</dbReference>
<dbReference type="SUPFAM" id="SSF50630">
    <property type="entry name" value="Acid proteases"/>
    <property type="match status" value="1"/>
</dbReference>
<protein>
    <submittedName>
        <fullName evidence="2">Retrovirus-related pol polyprotein</fullName>
    </submittedName>
</protein>
<feature type="region of interest" description="Disordered" evidence="1">
    <location>
        <begin position="40"/>
        <end position="66"/>
    </location>
</feature>
<proteinExistence type="predicted"/>
<sequence>MCQTLEPTKKKPGKRQGGLSNTGHRFLVDTGAQVSVIPPTWFDKHHGQRGPPLQSANGTSITTYGS</sequence>
<dbReference type="InterPro" id="IPR001969">
    <property type="entry name" value="Aspartic_peptidase_AS"/>
</dbReference>
<dbReference type="EMBL" id="BLXT01005946">
    <property type="protein sequence ID" value="GFO27668.1"/>
    <property type="molecule type" value="Genomic_DNA"/>
</dbReference>
<name>A0AAV4C729_9GAST</name>
<feature type="compositionally biased region" description="Polar residues" evidence="1">
    <location>
        <begin position="54"/>
        <end position="66"/>
    </location>
</feature>
<dbReference type="GO" id="GO:0004190">
    <property type="term" value="F:aspartic-type endopeptidase activity"/>
    <property type="evidence" value="ECO:0007669"/>
    <property type="project" value="InterPro"/>
</dbReference>
<dbReference type="Proteomes" id="UP000735302">
    <property type="component" value="Unassembled WGS sequence"/>
</dbReference>
<feature type="region of interest" description="Disordered" evidence="1">
    <location>
        <begin position="1"/>
        <end position="26"/>
    </location>
</feature>
<keyword evidence="3" id="KW-1185">Reference proteome</keyword>
<dbReference type="InterPro" id="IPR021109">
    <property type="entry name" value="Peptidase_aspartic_dom_sf"/>
</dbReference>
<dbReference type="AlphaFoldDB" id="A0AAV4C729"/>
<evidence type="ECO:0000313" key="2">
    <source>
        <dbReference type="EMBL" id="GFO27668.1"/>
    </source>
</evidence>
<evidence type="ECO:0000313" key="3">
    <source>
        <dbReference type="Proteomes" id="UP000735302"/>
    </source>
</evidence>
<organism evidence="2 3">
    <name type="scientific">Plakobranchus ocellatus</name>
    <dbReference type="NCBI Taxonomy" id="259542"/>
    <lineage>
        <taxon>Eukaryota</taxon>
        <taxon>Metazoa</taxon>
        <taxon>Spiralia</taxon>
        <taxon>Lophotrochozoa</taxon>
        <taxon>Mollusca</taxon>
        <taxon>Gastropoda</taxon>
        <taxon>Heterobranchia</taxon>
        <taxon>Euthyneura</taxon>
        <taxon>Panpulmonata</taxon>
        <taxon>Sacoglossa</taxon>
        <taxon>Placobranchoidea</taxon>
        <taxon>Plakobranchidae</taxon>
        <taxon>Plakobranchus</taxon>
    </lineage>
</organism>
<accession>A0AAV4C729</accession>
<comment type="caution">
    <text evidence="2">The sequence shown here is derived from an EMBL/GenBank/DDBJ whole genome shotgun (WGS) entry which is preliminary data.</text>
</comment>
<dbReference type="PROSITE" id="PS00141">
    <property type="entry name" value="ASP_PROTEASE"/>
    <property type="match status" value="1"/>
</dbReference>
<gene>
    <name evidence="2" type="ORF">PoB_005417300</name>
</gene>